<feature type="compositionally biased region" description="Basic and acidic residues" evidence="2">
    <location>
        <begin position="683"/>
        <end position="698"/>
    </location>
</feature>
<gene>
    <name evidence="4" type="ORF">NG895_04625</name>
</gene>
<keyword evidence="3" id="KW-0472">Membrane</keyword>
<feature type="region of interest" description="Disordered" evidence="2">
    <location>
        <begin position="984"/>
        <end position="1177"/>
    </location>
</feature>
<evidence type="ECO:0000313" key="4">
    <source>
        <dbReference type="EMBL" id="MCO6043181.1"/>
    </source>
</evidence>
<feature type="compositionally biased region" description="Low complexity" evidence="2">
    <location>
        <begin position="1088"/>
        <end position="1127"/>
    </location>
</feature>
<feature type="compositionally biased region" description="Polar residues" evidence="2">
    <location>
        <begin position="1009"/>
        <end position="1019"/>
    </location>
</feature>
<feature type="compositionally biased region" description="Basic and acidic residues" evidence="2">
    <location>
        <begin position="815"/>
        <end position="858"/>
    </location>
</feature>
<dbReference type="AlphaFoldDB" id="A0A9X2JEZ9"/>
<feature type="compositionally biased region" description="Low complexity" evidence="2">
    <location>
        <begin position="1134"/>
        <end position="1145"/>
    </location>
</feature>
<keyword evidence="1" id="KW-0175">Coiled coil</keyword>
<feature type="compositionally biased region" description="Low complexity" evidence="2">
    <location>
        <begin position="1029"/>
        <end position="1053"/>
    </location>
</feature>
<feature type="compositionally biased region" description="Low complexity" evidence="2">
    <location>
        <begin position="650"/>
        <end position="674"/>
    </location>
</feature>
<feature type="transmembrane region" description="Helical" evidence="3">
    <location>
        <begin position="141"/>
        <end position="163"/>
    </location>
</feature>
<feature type="compositionally biased region" description="Basic and acidic residues" evidence="2">
    <location>
        <begin position="995"/>
        <end position="1006"/>
    </location>
</feature>
<keyword evidence="3" id="KW-1133">Transmembrane helix</keyword>
<dbReference type="Proteomes" id="UP001155241">
    <property type="component" value="Unassembled WGS sequence"/>
</dbReference>
<keyword evidence="3" id="KW-0812">Transmembrane</keyword>
<sequence>MIQELHRMLRAVRSRMQIVRQRWALALCWLLWAAVAGLLWANVWYLDFTSQQLALAIAGAAMLTAVVCRILVLRSIRDPHWIARHIEAKHPELGAGLLAALEQAPSPQLRKLGYLQSSVVREAVRHGRKHNWNRAVSTAQLAFSQIAQLVAFAALVAACTMLFHRGEAVARSSSPPTELPTPTKRLDFDVLVQPGETEIERGTTLLVVAEFGRDVPSEATLLVEPAAATEGESIGTRPMTRSFEDPKFVGRVASVDSDLVYSVKYAGRQTDRYPVTVFDYPKLQRADAQLTYPEYTSLEPKHIDDVRHVTAVEGTELTFRCRLNKEVARALFVDRNGEELPLVRTEDEAPVYAVTLTLDKSRRFKLLLTDEKDRQNKLPPEFVVKVTPNRPAELKIALPAKDVRVSPIEELTISGEASDDFGLLRAGISYAIGSNPPQEVVLQDSTAAEAVAKQAEVAHLVAFEALDAEPDQLLSYYLWAEDIGPDGQVRQTMSDMYFAEVRHFEEIFRQGDQPTQQQQREAQQQNQQQGQGTSQQSEELAELQKQIINATWALIRRETATEPSASFADDVGVLVESQQQALGQLDELTEQLTDQESLAHAAAANEQMQEALKRLAEADGTDGLRTALSAEQGAYQALLKLRAREFNVVQGNPQQQQGAQSSSASGQNSRAQQQLNQLELSAEENRYETQSRAQDQREQAQGGSEQAQQVLDRLRELARRQEDLNQRVRQLQSELQAAQSEEEREEIERELKRLREQQQEILRDTDQLQSDMSNSEASSETEEAQQQLEQTRERIQQASEALEQGRMSDAVTEGTRAERDLNELRDEFRRRTADDFSEEMRQLSDSARQLDERQRELTENLSQQQEQQNRSLRDGGARQEVMDGLAQQRREYEDLIERIQETVREAEEPEPLLARELYEAVQQANDVPVPEALDVAEQLLEVGVVSDATETMRAAGNSIRQLREGVDSAAESVLGDDTEALRRAERELEDLSEQLNREIREARGEDAPSDQQRSAQPGETQGEPPAQDGQQQGRQPAEGQQSQGQQTSEQQGQNRGGQPGDQQPRDDQQPNEDQQQSGGQQQGGGQQQAGDRQPQGEPSAGQQPQQGGEQSTQPTPGDQPSDQQQPQGPGGQPSGQQPPNNQDNQRGGGGGLLSDLTDWLDASREDAGGPITGDNFREWSDRMRNVEDLLEDRDLRAEVARIRDRAEAARADYTRNSKEPDWDRLIDAVAEPLAEIRQRVREERRRQESPDSLVPIDRDPVPVEYADTVEKYYQRLGSGE</sequence>
<feature type="transmembrane region" description="Helical" evidence="3">
    <location>
        <begin position="23"/>
        <end position="41"/>
    </location>
</feature>
<evidence type="ECO:0008006" key="6">
    <source>
        <dbReference type="Google" id="ProtNLM"/>
    </source>
</evidence>
<feature type="region of interest" description="Disordered" evidence="2">
    <location>
        <begin position="1241"/>
        <end position="1261"/>
    </location>
</feature>
<feature type="coiled-coil region" evidence="1">
    <location>
        <begin position="578"/>
        <end position="621"/>
    </location>
</feature>
<organism evidence="4 5">
    <name type="scientific">Aeoliella straminimaris</name>
    <dbReference type="NCBI Taxonomy" id="2954799"/>
    <lineage>
        <taxon>Bacteria</taxon>
        <taxon>Pseudomonadati</taxon>
        <taxon>Planctomycetota</taxon>
        <taxon>Planctomycetia</taxon>
        <taxon>Pirellulales</taxon>
        <taxon>Lacipirellulaceae</taxon>
        <taxon>Aeoliella</taxon>
    </lineage>
</organism>
<feature type="compositionally biased region" description="Polar residues" evidence="2">
    <location>
        <begin position="859"/>
        <end position="870"/>
    </location>
</feature>
<feature type="transmembrane region" description="Helical" evidence="3">
    <location>
        <begin position="53"/>
        <end position="72"/>
    </location>
</feature>
<comment type="caution">
    <text evidence="4">The sequence shown here is derived from an EMBL/GenBank/DDBJ whole genome shotgun (WGS) entry which is preliminary data.</text>
</comment>
<reference evidence="4" key="1">
    <citation type="submission" date="2022-06" db="EMBL/GenBank/DDBJ databases">
        <title>Aeoliella straminimaris, a novel planctomycete from sediments.</title>
        <authorList>
            <person name="Vitorino I.R."/>
            <person name="Lage O.M."/>
        </authorList>
    </citation>
    <scope>NUCLEOTIDE SEQUENCE</scope>
    <source>
        <strain evidence="4">ICT_H6.2</strain>
    </source>
</reference>
<dbReference type="RefSeq" id="WP_252851280.1">
    <property type="nucleotide sequence ID" value="NZ_JAMXLR010000020.1"/>
</dbReference>
<feature type="compositionally biased region" description="Low complexity" evidence="2">
    <location>
        <begin position="511"/>
        <end position="536"/>
    </location>
</feature>
<keyword evidence="5" id="KW-1185">Reference proteome</keyword>
<evidence type="ECO:0000313" key="5">
    <source>
        <dbReference type="Proteomes" id="UP001155241"/>
    </source>
</evidence>
<feature type="compositionally biased region" description="Low complexity" evidence="2">
    <location>
        <begin position="699"/>
        <end position="709"/>
    </location>
</feature>
<evidence type="ECO:0000256" key="1">
    <source>
        <dbReference type="SAM" id="Coils"/>
    </source>
</evidence>
<protein>
    <recommendedName>
        <fullName evidence="6">DUF4175 family protein</fullName>
    </recommendedName>
</protein>
<evidence type="ECO:0000256" key="2">
    <source>
        <dbReference type="SAM" id="MobiDB-lite"/>
    </source>
</evidence>
<name>A0A9X2JEZ9_9BACT</name>
<feature type="region of interest" description="Disordered" evidence="2">
    <location>
        <begin position="511"/>
        <end position="540"/>
    </location>
</feature>
<accession>A0A9X2JEZ9</accession>
<feature type="region of interest" description="Disordered" evidence="2">
    <location>
        <begin position="762"/>
        <end position="878"/>
    </location>
</feature>
<evidence type="ECO:0000256" key="3">
    <source>
        <dbReference type="SAM" id="Phobius"/>
    </source>
</evidence>
<dbReference type="EMBL" id="JAMXLR010000020">
    <property type="protein sequence ID" value="MCO6043181.1"/>
    <property type="molecule type" value="Genomic_DNA"/>
</dbReference>
<feature type="region of interest" description="Disordered" evidence="2">
    <location>
        <begin position="650"/>
        <end position="709"/>
    </location>
</feature>
<proteinExistence type="predicted"/>